<accession>A0ABN8HTH5</accession>
<reference evidence="2" key="1">
    <citation type="submission" date="2022-03" db="EMBL/GenBank/DDBJ databases">
        <authorList>
            <person name="Martin H S."/>
        </authorList>
    </citation>
    <scope>NUCLEOTIDE SEQUENCE</scope>
</reference>
<feature type="region of interest" description="Disordered" evidence="1">
    <location>
        <begin position="99"/>
        <end position="134"/>
    </location>
</feature>
<gene>
    <name evidence="2" type="ORF">IPOD504_LOCUS1784</name>
</gene>
<name>A0ABN8HTH5_9NEOP</name>
<organism evidence="2 3">
    <name type="scientific">Iphiclides podalirius</name>
    <name type="common">scarce swallowtail</name>
    <dbReference type="NCBI Taxonomy" id="110791"/>
    <lineage>
        <taxon>Eukaryota</taxon>
        <taxon>Metazoa</taxon>
        <taxon>Ecdysozoa</taxon>
        <taxon>Arthropoda</taxon>
        <taxon>Hexapoda</taxon>
        <taxon>Insecta</taxon>
        <taxon>Pterygota</taxon>
        <taxon>Neoptera</taxon>
        <taxon>Endopterygota</taxon>
        <taxon>Lepidoptera</taxon>
        <taxon>Glossata</taxon>
        <taxon>Ditrysia</taxon>
        <taxon>Papilionoidea</taxon>
        <taxon>Papilionidae</taxon>
        <taxon>Papilioninae</taxon>
        <taxon>Iphiclides</taxon>
    </lineage>
</organism>
<feature type="non-terminal residue" evidence="2">
    <location>
        <position position="134"/>
    </location>
</feature>
<dbReference type="Proteomes" id="UP000837857">
    <property type="component" value="Chromosome 11"/>
</dbReference>
<dbReference type="EMBL" id="OW152823">
    <property type="protein sequence ID" value="CAH2039569.1"/>
    <property type="molecule type" value="Genomic_DNA"/>
</dbReference>
<protein>
    <submittedName>
        <fullName evidence="2">Uncharacterized protein</fullName>
    </submittedName>
</protein>
<proteinExistence type="predicted"/>
<evidence type="ECO:0000313" key="2">
    <source>
        <dbReference type="EMBL" id="CAH2039569.1"/>
    </source>
</evidence>
<keyword evidence="3" id="KW-1185">Reference proteome</keyword>
<sequence>MAYLLRYVLLTIVASRLRLYGNGIGNERSFLLLLADINFLSQNKCLSFAKLKDSARNTDALCNAIHTYNTNSGRSFHEISIETIIEPFKVIRLVALAGRSPRSPQSPHCHHHAGPSLVSQGAHASVSRARVPNK</sequence>
<evidence type="ECO:0000313" key="3">
    <source>
        <dbReference type="Proteomes" id="UP000837857"/>
    </source>
</evidence>
<evidence type="ECO:0000256" key="1">
    <source>
        <dbReference type="SAM" id="MobiDB-lite"/>
    </source>
</evidence>